<dbReference type="GO" id="GO:0006289">
    <property type="term" value="P:nucleotide-excision repair"/>
    <property type="evidence" value="ECO:0007669"/>
    <property type="project" value="InterPro"/>
</dbReference>
<dbReference type="GO" id="GO:0004520">
    <property type="term" value="F:DNA endonuclease activity"/>
    <property type="evidence" value="ECO:0007669"/>
    <property type="project" value="TreeGrafter"/>
</dbReference>
<dbReference type="AlphaFoldDB" id="A0A1D1VNS3"/>
<dbReference type="InterPro" id="IPR029060">
    <property type="entry name" value="PIN-like_dom_sf"/>
</dbReference>
<dbReference type="InterPro" id="IPR036279">
    <property type="entry name" value="5-3_exonuclease_C_sf"/>
</dbReference>
<feature type="compositionally biased region" description="Basic residues" evidence="12">
    <location>
        <begin position="959"/>
        <end position="971"/>
    </location>
</feature>
<evidence type="ECO:0000256" key="11">
    <source>
        <dbReference type="ARBA" id="ARBA00023242"/>
    </source>
</evidence>
<keyword evidence="4" id="KW-0540">Nuclease</keyword>
<dbReference type="GO" id="GO:0046872">
    <property type="term" value="F:metal ion binding"/>
    <property type="evidence" value="ECO:0007669"/>
    <property type="project" value="UniProtKB-KW"/>
</dbReference>
<dbReference type="EMBL" id="BDGG01000009">
    <property type="protein sequence ID" value="GAV03242.1"/>
    <property type="molecule type" value="Genomic_DNA"/>
</dbReference>
<comment type="similarity">
    <text evidence="3">Belongs to the XPG/RAD2 endonuclease family. XPG subfamily.</text>
</comment>
<gene>
    <name evidence="15" type="primary">RvY_13694-1</name>
    <name evidence="15" type="synonym">RvY_13694.1</name>
    <name evidence="15" type="ORF">RvY_13694</name>
</gene>
<dbReference type="Gene3D" id="1.10.150.20">
    <property type="entry name" value="5' to 3' exonuclease, C-terminal subdomain"/>
    <property type="match status" value="1"/>
</dbReference>
<comment type="caution">
    <text evidence="15">The sequence shown here is derived from an EMBL/GenBank/DDBJ whole genome shotgun (WGS) entry which is preliminary data.</text>
</comment>
<dbReference type="OrthoDB" id="2959108at2759"/>
<feature type="compositionally biased region" description="Polar residues" evidence="12">
    <location>
        <begin position="321"/>
        <end position="335"/>
    </location>
</feature>
<feature type="compositionally biased region" description="Basic residues" evidence="12">
    <location>
        <begin position="982"/>
        <end position="994"/>
    </location>
</feature>
<proteinExistence type="inferred from homology"/>
<evidence type="ECO:0000256" key="1">
    <source>
        <dbReference type="ARBA" id="ARBA00001946"/>
    </source>
</evidence>
<dbReference type="SUPFAM" id="SSF47807">
    <property type="entry name" value="5' to 3' exonuclease, C-terminal subdomain"/>
    <property type="match status" value="1"/>
</dbReference>
<keyword evidence="8" id="KW-0378">Hydrolase</keyword>
<evidence type="ECO:0008006" key="17">
    <source>
        <dbReference type="Google" id="ProtNLM"/>
    </source>
</evidence>
<evidence type="ECO:0000256" key="2">
    <source>
        <dbReference type="ARBA" id="ARBA00004123"/>
    </source>
</evidence>
<feature type="region of interest" description="Disordered" evidence="12">
    <location>
        <begin position="943"/>
        <end position="1037"/>
    </location>
</feature>
<dbReference type="GO" id="GO:0005634">
    <property type="term" value="C:nucleus"/>
    <property type="evidence" value="ECO:0007669"/>
    <property type="project" value="UniProtKB-SubCell"/>
</dbReference>
<evidence type="ECO:0000256" key="8">
    <source>
        <dbReference type="ARBA" id="ARBA00022801"/>
    </source>
</evidence>
<feature type="compositionally biased region" description="Basic residues" evidence="12">
    <location>
        <begin position="1012"/>
        <end position="1021"/>
    </location>
</feature>
<comment type="subcellular location">
    <subcellularLocation>
        <location evidence="2">Nucleus</location>
    </subcellularLocation>
</comment>
<evidence type="ECO:0000313" key="15">
    <source>
        <dbReference type="EMBL" id="GAV03242.1"/>
    </source>
</evidence>
<dbReference type="Pfam" id="PF00867">
    <property type="entry name" value="XPG_I"/>
    <property type="match status" value="1"/>
</dbReference>
<dbReference type="SMART" id="SM00279">
    <property type="entry name" value="HhH2"/>
    <property type="match status" value="1"/>
</dbReference>
<feature type="domain" description="XPG-I" evidence="13">
    <location>
        <begin position="692"/>
        <end position="761"/>
    </location>
</feature>
<dbReference type="STRING" id="947166.A0A1D1VNS3"/>
<keyword evidence="6" id="KW-0255">Endonuclease</keyword>
<dbReference type="SMART" id="SM00485">
    <property type="entry name" value="XPGN"/>
    <property type="match status" value="1"/>
</dbReference>
<keyword evidence="5" id="KW-0479">Metal-binding</keyword>
<evidence type="ECO:0000259" key="13">
    <source>
        <dbReference type="SMART" id="SM00484"/>
    </source>
</evidence>
<evidence type="ECO:0000256" key="10">
    <source>
        <dbReference type="ARBA" id="ARBA00023204"/>
    </source>
</evidence>
<evidence type="ECO:0000256" key="3">
    <source>
        <dbReference type="ARBA" id="ARBA00005283"/>
    </source>
</evidence>
<dbReference type="InterPro" id="IPR019974">
    <property type="entry name" value="XPG_CS"/>
</dbReference>
<evidence type="ECO:0000256" key="6">
    <source>
        <dbReference type="ARBA" id="ARBA00022759"/>
    </source>
</evidence>
<evidence type="ECO:0000256" key="7">
    <source>
        <dbReference type="ARBA" id="ARBA00022763"/>
    </source>
</evidence>
<evidence type="ECO:0000259" key="14">
    <source>
        <dbReference type="SMART" id="SM00485"/>
    </source>
</evidence>
<keyword evidence="10" id="KW-0234">DNA repair</keyword>
<reference evidence="15 16" key="1">
    <citation type="journal article" date="2016" name="Nat. Commun.">
        <title>Extremotolerant tardigrade genome and improved radiotolerance of human cultured cells by tardigrade-unique protein.</title>
        <authorList>
            <person name="Hashimoto T."/>
            <person name="Horikawa D.D."/>
            <person name="Saito Y."/>
            <person name="Kuwahara H."/>
            <person name="Kozuka-Hata H."/>
            <person name="Shin-I T."/>
            <person name="Minakuchi Y."/>
            <person name="Ohishi K."/>
            <person name="Motoyama A."/>
            <person name="Aizu T."/>
            <person name="Enomoto A."/>
            <person name="Kondo K."/>
            <person name="Tanaka S."/>
            <person name="Hara Y."/>
            <person name="Koshikawa S."/>
            <person name="Sagara H."/>
            <person name="Miura T."/>
            <person name="Yokobori S."/>
            <person name="Miyagawa K."/>
            <person name="Suzuki Y."/>
            <person name="Kubo T."/>
            <person name="Oyama M."/>
            <person name="Kohara Y."/>
            <person name="Fujiyama A."/>
            <person name="Arakawa K."/>
            <person name="Katayama T."/>
            <person name="Toyoda A."/>
            <person name="Kunieda T."/>
        </authorList>
    </citation>
    <scope>NUCLEOTIDE SEQUENCE [LARGE SCALE GENOMIC DNA]</scope>
    <source>
        <strain evidence="15 16">YOKOZUNA-1</strain>
    </source>
</reference>
<dbReference type="InterPro" id="IPR006084">
    <property type="entry name" value="XPG/Rad2"/>
</dbReference>
<evidence type="ECO:0000256" key="5">
    <source>
        <dbReference type="ARBA" id="ARBA00022723"/>
    </source>
</evidence>
<evidence type="ECO:0000256" key="12">
    <source>
        <dbReference type="SAM" id="MobiDB-lite"/>
    </source>
</evidence>
<dbReference type="SMART" id="SM00484">
    <property type="entry name" value="XPGI"/>
    <property type="match status" value="1"/>
</dbReference>
<evidence type="ECO:0000313" key="16">
    <source>
        <dbReference type="Proteomes" id="UP000186922"/>
    </source>
</evidence>
<feature type="region of interest" description="Disordered" evidence="12">
    <location>
        <begin position="321"/>
        <end position="342"/>
    </location>
</feature>
<protein>
    <recommendedName>
        <fullName evidence="17">XPG N-terminal domain-containing protein</fullName>
    </recommendedName>
</protein>
<dbReference type="PROSITE" id="PS00841">
    <property type="entry name" value="XPG_1"/>
    <property type="match status" value="1"/>
</dbReference>
<dbReference type="GO" id="GO:0003697">
    <property type="term" value="F:single-stranded DNA binding"/>
    <property type="evidence" value="ECO:0007669"/>
    <property type="project" value="InterPro"/>
</dbReference>
<dbReference type="Proteomes" id="UP000186922">
    <property type="component" value="Unassembled WGS sequence"/>
</dbReference>
<dbReference type="InterPro" id="IPR006085">
    <property type="entry name" value="XPG_DNA_repair_N"/>
</dbReference>
<dbReference type="PANTHER" id="PTHR16171:SF7">
    <property type="entry name" value="DNA REPAIR PROTEIN RAD2"/>
    <property type="match status" value="1"/>
</dbReference>
<feature type="compositionally biased region" description="Polar residues" evidence="12">
    <location>
        <begin position="182"/>
        <end position="198"/>
    </location>
</feature>
<keyword evidence="16" id="KW-1185">Reference proteome</keyword>
<dbReference type="Pfam" id="PF00752">
    <property type="entry name" value="XPG_N"/>
    <property type="match status" value="1"/>
</dbReference>
<feature type="compositionally biased region" description="Polar residues" evidence="12">
    <location>
        <begin position="998"/>
        <end position="1009"/>
    </location>
</feature>
<dbReference type="CDD" id="cd09868">
    <property type="entry name" value="PIN_XPG_RAD2"/>
    <property type="match status" value="2"/>
</dbReference>
<dbReference type="Gene3D" id="3.40.50.1010">
    <property type="entry name" value="5'-nuclease"/>
    <property type="match status" value="2"/>
</dbReference>
<evidence type="ECO:0000256" key="4">
    <source>
        <dbReference type="ARBA" id="ARBA00022722"/>
    </source>
</evidence>
<name>A0A1D1VNS3_RAMVA</name>
<sequence length="1037" mass="115655">MGITGLWQILNSTSRPVTPESLENQILAVDVSIWMHQAVKGVRERRGAIPRTEDAHLLVMFHRICKLLHYRIKPIFVFDGTPPAVKQRQMERRRRIRNTAQEKVQKLSVKLLENLVQQQAVGNAIGVRTGRITASQSSQLSQPSSQVAVTSGESSSRDMFALPARVPKDENDSEDERDVGSSGESDNEIISQPSTSSQMKVNYDKVDINSADFKSMPPEIRHEILTELQQARRKPSWKHIDQLPEDSEQFSSFQIKRLMKRSAVQQSLRDTAREMNSRRTGAICAQVGNKLKETDTFNVDARKIASTENSHYLLLTRRNSKTTLGSSEENTNDSTDTAEEAIVSSKPVKKLPPEVFVVSSDEDENDLQILDSVIRASLETKPVAPVVFELAPPEDISDEADVSVSDSSFHIPLSLVSQQFVPQRSAHVNRALQLSGHPPSKSKEKKQGVLVDEAVTAKKPLSKKVAEITILDSPEKADRAAEESKAEKSVDSVVLTVDEEKPEAKEVRVATPTKTSFPPSIQLPLRTPVSIAFDHESSWGDFSSPRLAGSRESSDSEDDFEVVADEEVLSVSPIRRSPLPAQSSQAEVPSTSQASVESMPEAMQAIVAADHADFHNEALDESFLEIDLEAVEAATLDQEQNTQPELSVQELQNLQTHLETQARSLYGEQKKEERMANSVSDQLRIECQELLRLFGIPYINSPSEAEAQCACMDRTKQTHGTITDDSDVWAFGARKVYKNFFNSKKYIECFDIENIQSQVAMTKEKIIAFALLTGSDYTEGIEGVGGIRALEILAEFGGGGVETLQEFKKWWDKTQRRRRKGDKRPENKLRAQLAELSIPDIFPDDVVVQAYLDPEVDNSTETFTWDVPALDLLREYTRKKFGFKQQQADEVLLPIIKRMNAKQETQTRLESYFTVQLKRPKVVMRSKRLGNAIDKIKGVEEVKQDDEGGLDGASQGPKEKKKGKAPAKKASKNTIEEEGTTKAKRAKPKAPAKRTRTDTVSSMDSQPSSAVRPRKRAPNKAKTKEDSSETNGSSQYF</sequence>
<dbReference type="PANTHER" id="PTHR16171">
    <property type="entry name" value="DNA REPAIR PROTEIN COMPLEMENTING XP-G CELLS-RELATED"/>
    <property type="match status" value="1"/>
</dbReference>
<dbReference type="InterPro" id="IPR006086">
    <property type="entry name" value="XPG-I_dom"/>
</dbReference>
<dbReference type="SUPFAM" id="SSF88723">
    <property type="entry name" value="PIN domain-like"/>
    <property type="match status" value="1"/>
</dbReference>
<feature type="compositionally biased region" description="Low complexity" evidence="12">
    <location>
        <begin position="135"/>
        <end position="146"/>
    </location>
</feature>
<keyword evidence="7" id="KW-0227">DNA damage</keyword>
<dbReference type="CDD" id="cd09904">
    <property type="entry name" value="H3TH_XPG"/>
    <property type="match status" value="1"/>
</dbReference>
<comment type="cofactor">
    <cofactor evidence="1">
        <name>Mg(2+)</name>
        <dbReference type="ChEBI" id="CHEBI:18420"/>
    </cofactor>
</comment>
<dbReference type="InterPro" id="IPR008918">
    <property type="entry name" value="HhH2"/>
</dbReference>
<dbReference type="InterPro" id="IPR001044">
    <property type="entry name" value="XPG/Rad2_eukaryotes"/>
</dbReference>
<keyword evidence="11" id="KW-0539">Nucleus</keyword>
<organism evidence="15 16">
    <name type="scientific">Ramazzottius varieornatus</name>
    <name type="common">Water bear</name>
    <name type="synonym">Tardigrade</name>
    <dbReference type="NCBI Taxonomy" id="947166"/>
    <lineage>
        <taxon>Eukaryota</taxon>
        <taxon>Metazoa</taxon>
        <taxon>Ecdysozoa</taxon>
        <taxon>Tardigrada</taxon>
        <taxon>Eutardigrada</taxon>
        <taxon>Parachela</taxon>
        <taxon>Hypsibioidea</taxon>
        <taxon>Ramazzottiidae</taxon>
        <taxon>Ramazzottius</taxon>
    </lineage>
</organism>
<dbReference type="PRINTS" id="PR00853">
    <property type="entry name" value="XPGRADSUPER"/>
</dbReference>
<dbReference type="PRINTS" id="PR00066">
    <property type="entry name" value="XRODRMPGMNTG"/>
</dbReference>
<feature type="region of interest" description="Disordered" evidence="12">
    <location>
        <begin position="134"/>
        <end position="198"/>
    </location>
</feature>
<feature type="domain" description="XPG N-terminal" evidence="14">
    <location>
        <begin position="1"/>
        <end position="100"/>
    </location>
</feature>
<feature type="region of interest" description="Disordered" evidence="12">
    <location>
        <begin position="502"/>
        <end position="521"/>
    </location>
</feature>
<evidence type="ECO:0000256" key="9">
    <source>
        <dbReference type="ARBA" id="ARBA00022842"/>
    </source>
</evidence>
<accession>A0A1D1VNS3</accession>
<keyword evidence="9" id="KW-0460">Magnesium</keyword>
<dbReference type="GO" id="GO:0016788">
    <property type="term" value="F:hydrolase activity, acting on ester bonds"/>
    <property type="evidence" value="ECO:0007669"/>
    <property type="project" value="InterPro"/>
</dbReference>